<dbReference type="PANTHER" id="PTHR34293">
    <property type="entry name" value="HTH-TYPE TRANSCRIPTIONAL REGULATOR TRMBL2"/>
    <property type="match status" value="1"/>
</dbReference>
<dbReference type="AlphaFoldDB" id="A0A372LXA1"/>
<dbReference type="InterPro" id="IPR000792">
    <property type="entry name" value="Tscrpt_reg_LuxR_C"/>
</dbReference>
<dbReference type="PANTHER" id="PTHR34293:SF1">
    <property type="entry name" value="HTH-TYPE TRANSCRIPTIONAL REGULATOR TRMBL2"/>
    <property type="match status" value="1"/>
</dbReference>
<evidence type="ECO:0000313" key="3">
    <source>
        <dbReference type="EMBL" id="RFU83261.1"/>
    </source>
</evidence>
<keyword evidence="1" id="KW-0175">Coiled coil</keyword>
<protein>
    <submittedName>
        <fullName evidence="3">LuxR family transcriptional regulator</fullName>
    </submittedName>
</protein>
<comment type="caution">
    <text evidence="3">The sequence shown here is derived from an EMBL/GenBank/DDBJ whole genome shotgun (WGS) entry which is preliminary data.</text>
</comment>
<dbReference type="CDD" id="cd06170">
    <property type="entry name" value="LuxR_C_like"/>
    <property type="match status" value="1"/>
</dbReference>
<evidence type="ECO:0000313" key="4">
    <source>
        <dbReference type="Proteomes" id="UP000263094"/>
    </source>
</evidence>
<proteinExistence type="predicted"/>
<reference evidence="3 4" key="1">
    <citation type="submission" date="2018-08" db="EMBL/GenBank/DDBJ databases">
        <title>Isolation, diversity and antifungal activity of Actinobacteria from wheat.</title>
        <authorList>
            <person name="Han C."/>
        </authorList>
    </citation>
    <scope>NUCLEOTIDE SEQUENCE [LARGE SCALE GENOMIC DNA]</scope>
    <source>
        <strain evidence="3 4">NEAU-YY421</strain>
    </source>
</reference>
<dbReference type="EMBL" id="QUAK01000213">
    <property type="protein sequence ID" value="RFU83261.1"/>
    <property type="molecule type" value="Genomic_DNA"/>
</dbReference>
<dbReference type="InterPro" id="IPR051797">
    <property type="entry name" value="TrmB-like"/>
</dbReference>
<dbReference type="OrthoDB" id="4266042at2"/>
<dbReference type="InterPro" id="IPR036388">
    <property type="entry name" value="WH-like_DNA-bd_sf"/>
</dbReference>
<accession>A0A372LXA1</accession>
<dbReference type="SMART" id="SM00421">
    <property type="entry name" value="HTH_LUXR"/>
    <property type="match status" value="1"/>
</dbReference>
<dbReference type="Proteomes" id="UP000263094">
    <property type="component" value="Unassembled WGS sequence"/>
</dbReference>
<keyword evidence="4" id="KW-1185">Reference proteome</keyword>
<sequence length="330" mass="35839">MDKTGSLDGEAQDVYRAMLTHRQEGVAALAERLAMPEERVRAALDRLSDLDVVRPCGQSPDVLLPVSPGVGMEALLAEQQAELAAQQQRLEATRALAARLAADYNSLRPYESDGQVQLVVGLEEVRARLAALTREVQQEVLTFAPDGAQSAENRSAAQPLNQQLLDRGVSMRTVYLDSVRNSPPTIAHAARLAEYGGEVRTTAALPTRLIIVDRRVAVLPVDADDTAKGAVILSGDGVLTAVCALFELVWESARPLVQTVHRDDGELTGQERVLLRMLAEGYTDEVVAKRLGVSSRTARRLASGLMERLDARSRFQAGVTAVRRGWLSED</sequence>
<gene>
    <name evidence="3" type="ORF">DY218_28740</name>
</gene>
<dbReference type="Pfam" id="PF00196">
    <property type="entry name" value="GerE"/>
    <property type="match status" value="1"/>
</dbReference>
<dbReference type="GO" id="GO:0006355">
    <property type="term" value="P:regulation of DNA-templated transcription"/>
    <property type="evidence" value="ECO:0007669"/>
    <property type="project" value="InterPro"/>
</dbReference>
<dbReference type="GO" id="GO:0003677">
    <property type="term" value="F:DNA binding"/>
    <property type="evidence" value="ECO:0007669"/>
    <property type="project" value="InterPro"/>
</dbReference>
<dbReference type="Gene3D" id="1.10.10.10">
    <property type="entry name" value="Winged helix-like DNA-binding domain superfamily/Winged helix DNA-binding domain"/>
    <property type="match status" value="1"/>
</dbReference>
<feature type="coiled-coil region" evidence="1">
    <location>
        <begin position="76"/>
        <end position="142"/>
    </location>
</feature>
<dbReference type="SUPFAM" id="SSF46894">
    <property type="entry name" value="C-terminal effector domain of the bipartite response regulators"/>
    <property type="match status" value="1"/>
</dbReference>
<dbReference type="PROSITE" id="PS50043">
    <property type="entry name" value="HTH_LUXR_2"/>
    <property type="match status" value="1"/>
</dbReference>
<evidence type="ECO:0000259" key="2">
    <source>
        <dbReference type="PROSITE" id="PS50043"/>
    </source>
</evidence>
<name>A0A372LXA1_9ACTN</name>
<feature type="domain" description="HTH luxR-type" evidence="2">
    <location>
        <begin position="260"/>
        <end position="325"/>
    </location>
</feature>
<organism evidence="3 4">
    <name type="scientific">Streptomyces triticagri</name>
    <dbReference type="NCBI Taxonomy" id="2293568"/>
    <lineage>
        <taxon>Bacteria</taxon>
        <taxon>Bacillati</taxon>
        <taxon>Actinomycetota</taxon>
        <taxon>Actinomycetes</taxon>
        <taxon>Kitasatosporales</taxon>
        <taxon>Streptomycetaceae</taxon>
        <taxon>Streptomyces</taxon>
    </lineage>
</organism>
<dbReference type="InterPro" id="IPR016032">
    <property type="entry name" value="Sig_transdc_resp-reg_C-effctor"/>
</dbReference>
<evidence type="ECO:0000256" key="1">
    <source>
        <dbReference type="SAM" id="Coils"/>
    </source>
</evidence>